<evidence type="ECO:0000313" key="3">
    <source>
        <dbReference type="Proteomes" id="UP000009168"/>
    </source>
</evidence>
<protein>
    <recommendedName>
        <fullName evidence="4">Lipoprotein</fullName>
    </recommendedName>
</protein>
<dbReference type="OrthoDB" id="292172at2759"/>
<dbReference type="GeneID" id="7829100"/>
<organism evidence="2 3">
    <name type="scientific">Tetrahymena thermophila (strain SB210)</name>
    <dbReference type="NCBI Taxonomy" id="312017"/>
    <lineage>
        <taxon>Eukaryota</taxon>
        <taxon>Sar</taxon>
        <taxon>Alveolata</taxon>
        <taxon>Ciliophora</taxon>
        <taxon>Intramacronucleata</taxon>
        <taxon>Oligohymenophorea</taxon>
        <taxon>Hymenostomatida</taxon>
        <taxon>Tetrahymenina</taxon>
        <taxon>Tetrahymenidae</taxon>
        <taxon>Tetrahymena</taxon>
    </lineage>
</organism>
<dbReference type="InParanoid" id="Q22N41"/>
<evidence type="ECO:0000313" key="2">
    <source>
        <dbReference type="EMBL" id="EAR86691.1"/>
    </source>
</evidence>
<feature type="signal peptide" evidence="1">
    <location>
        <begin position="1"/>
        <end position="18"/>
    </location>
</feature>
<name>Q22N41_TETTS</name>
<dbReference type="AlphaFoldDB" id="Q22N41"/>
<accession>Q22N41</accession>
<gene>
    <name evidence="2" type="ORF">TTHERM_01236340</name>
</gene>
<dbReference type="PROSITE" id="PS51257">
    <property type="entry name" value="PROKAR_LIPOPROTEIN"/>
    <property type="match status" value="1"/>
</dbReference>
<dbReference type="Proteomes" id="UP000009168">
    <property type="component" value="Unassembled WGS sequence"/>
</dbReference>
<evidence type="ECO:0008006" key="4">
    <source>
        <dbReference type="Google" id="ProtNLM"/>
    </source>
</evidence>
<keyword evidence="3" id="KW-1185">Reference proteome</keyword>
<evidence type="ECO:0000256" key="1">
    <source>
        <dbReference type="SAM" id="SignalP"/>
    </source>
</evidence>
<sequence>MQKISILITILFLSCIACQKSPQYLSIEVDKSDVNPQLSDFLKQSFQQLLLKYPTDQQVITKDLNSLSKSKPQAPWKNPSSIHTTVLYIGSDKSKLDTDYYKQFKVGKQVQLESTTFIYVPGKIICSPVFPQDILIENTCPHMTLMVANWKPVQCNSVLEAIFTQNGALKSEYENKFFQEPSNVMLNKLNKVEIDGESVDVYIVKANKSNQKYLNYEGETKYIY</sequence>
<reference evidence="3" key="1">
    <citation type="journal article" date="2006" name="PLoS Biol.">
        <title>Macronuclear genome sequence of the ciliate Tetrahymena thermophila, a model eukaryote.</title>
        <authorList>
            <person name="Eisen J.A."/>
            <person name="Coyne R.S."/>
            <person name="Wu M."/>
            <person name="Wu D."/>
            <person name="Thiagarajan M."/>
            <person name="Wortman J.R."/>
            <person name="Badger J.H."/>
            <person name="Ren Q."/>
            <person name="Amedeo P."/>
            <person name="Jones K.M."/>
            <person name="Tallon L.J."/>
            <person name="Delcher A.L."/>
            <person name="Salzberg S.L."/>
            <person name="Silva J.C."/>
            <person name="Haas B.J."/>
            <person name="Majoros W.H."/>
            <person name="Farzad M."/>
            <person name="Carlton J.M."/>
            <person name="Smith R.K. Jr."/>
            <person name="Garg J."/>
            <person name="Pearlman R.E."/>
            <person name="Karrer K.M."/>
            <person name="Sun L."/>
            <person name="Manning G."/>
            <person name="Elde N.C."/>
            <person name="Turkewitz A.P."/>
            <person name="Asai D.J."/>
            <person name="Wilkes D.E."/>
            <person name="Wang Y."/>
            <person name="Cai H."/>
            <person name="Collins K."/>
            <person name="Stewart B.A."/>
            <person name="Lee S.R."/>
            <person name="Wilamowska K."/>
            <person name="Weinberg Z."/>
            <person name="Ruzzo W.L."/>
            <person name="Wloga D."/>
            <person name="Gaertig J."/>
            <person name="Frankel J."/>
            <person name="Tsao C.-C."/>
            <person name="Gorovsky M.A."/>
            <person name="Keeling P.J."/>
            <person name="Waller R.F."/>
            <person name="Patron N.J."/>
            <person name="Cherry J.M."/>
            <person name="Stover N.A."/>
            <person name="Krieger C.J."/>
            <person name="del Toro C."/>
            <person name="Ryder H.F."/>
            <person name="Williamson S.C."/>
            <person name="Barbeau R.A."/>
            <person name="Hamilton E.P."/>
            <person name="Orias E."/>
        </authorList>
    </citation>
    <scope>NUCLEOTIDE SEQUENCE [LARGE SCALE GENOMIC DNA]</scope>
    <source>
        <strain evidence="3">SB210</strain>
    </source>
</reference>
<feature type="chain" id="PRO_5004200918" description="Lipoprotein" evidence="1">
    <location>
        <begin position="19"/>
        <end position="224"/>
    </location>
</feature>
<dbReference type="EMBL" id="GG662858">
    <property type="protein sequence ID" value="EAR86691.1"/>
    <property type="molecule type" value="Genomic_DNA"/>
</dbReference>
<dbReference type="KEGG" id="tet:TTHERM_01236340"/>
<dbReference type="OMA" id="HITTFYI"/>
<dbReference type="HOGENOM" id="CLU_092242_0_0_1"/>
<dbReference type="eggNOG" id="ENOG502SW9S">
    <property type="taxonomic scope" value="Eukaryota"/>
</dbReference>
<dbReference type="RefSeq" id="XP_977286.1">
    <property type="nucleotide sequence ID" value="XM_972193.3"/>
</dbReference>
<keyword evidence="1" id="KW-0732">Signal</keyword>
<proteinExistence type="predicted"/>